<reference evidence="2 3" key="1">
    <citation type="submission" date="2021-06" db="EMBL/GenBank/DDBJ databases">
        <authorList>
            <person name="Palmer J.M."/>
        </authorList>
    </citation>
    <scope>NUCLEOTIDE SEQUENCE [LARGE SCALE GENOMIC DNA]</scope>
    <source>
        <strain evidence="2 3">AS_MEX2019</strain>
        <tissue evidence="2">Muscle</tissue>
    </source>
</reference>
<proteinExistence type="predicted"/>
<feature type="compositionally biased region" description="Basic and acidic residues" evidence="1">
    <location>
        <begin position="1"/>
        <end position="14"/>
    </location>
</feature>
<evidence type="ECO:0000313" key="3">
    <source>
        <dbReference type="Proteomes" id="UP001469553"/>
    </source>
</evidence>
<dbReference type="Proteomes" id="UP001469553">
    <property type="component" value="Unassembled WGS sequence"/>
</dbReference>
<name>A0ABV0ZK82_9TELE</name>
<organism evidence="2 3">
    <name type="scientific">Ameca splendens</name>
    <dbReference type="NCBI Taxonomy" id="208324"/>
    <lineage>
        <taxon>Eukaryota</taxon>
        <taxon>Metazoa</taxon>
        <taxon>Chordata</taxon>
        <taxon>Craniata</taxon>
        <taxon>Vertebrata</taxon>
        <taxon>Euteleostomi</taxon>
        <taxon>Actinopterygii</taxon>
        <taxon>Neopterygii</taxon>
        <taxon>Teleostei</taxon>
        <taxon>Neoteleostei</taxon>
        <taxon>Acanthomorphata</taxon>
        <taxon>Ovalentaria</taxon>
        <taxon>Atherinomorphae</taxon>
        <taxon>Cyprinodontiformes</taxon>
        <taxon>Goodeidae</taxon>
        <taxon>Ameca</taxon>
    </lineage>
</organism>
<comment type="caution">
    <text evidence="2">The sequence shown here is derived from an EMBL/GenBank/DDBJ whole genome shotgun (WGS) entry which is preliminary data.</text>
</comment>
<gene>
    <name evidence="2" type="ORF">AMECASPLE_008697</name>
</gene>
<feature type="region of interest" description="Disordered" evidence="1">
    <location>
        <begin position="1"/>
        <end position="24"/>
    </location>
</feature>
<evidence type="ECO:0000313" key="2">
    <source>
        <dbReference type="EMBL" id="MEQ2306476.1"/>
    </source>
</evidence>
<accession>A0ABV0ZK82</accession>
<feature type="compositionally biased region" description="Polar residues" evidence="1">
    <location>
        <begin position="15"/>
        <end position="24"/>
    </location>
</feature>
<dbReference type="EMBL" id="JAHRIP010066303">
    <property type="protein sequence ID" value="MEQ2306476.1"/>
    <property type="molecule type" value="Genomic_DNA"/>
</dbReference>
<sequence length="128" mass="15040">MRRQTRRIDLHKSNSDVARTSNSNNTYAQDMQRKRGRVGYLQQEHKYITQWPASPLLFVFHKTMASEVLLVFIFVEEKQEKPLCYGEAEHKKVSHALKGKSQDYCVFITYNHLQSWHATYNHSALLLA</sequence>
<keyword evidence="3" id="KW-1185">Reference proteome</keyword>
<protein>
    <submittedName>
        <fullName evidence="2">Uncharacterized protein</fullName>
    </submittedName>
</protein>
<evidence type="ECO:0000256" key="1">
    <source>
        <dbReference type="SAM" id="MobiDB-lite"/>
    </source>
</evidence>